<evidence type="ECO:0000256" key="6">
    <source>
        <dbReference type="ARBA" id="ARBA00022679"/>
    </source>
</evidence>
<keyword evidence="12" id="KW-0902">Two-component regulatory system</keyword>
<evidence type="ECO:0000256" key="7">
    <source>
        <dbReference type="ARBA" id="ARBA00022692"/>
    </source>
</evidence>
<evidence type="ECO:0000256" key="11">
    <source>
        <dbReference type="ARBA" id="ARBA00022989"/>
    </source>
</evidence>
<keyword evidence="11 14" id="KW-1133">Transmembrane helix</keyword>
<evidence type="ECO:0000256" key="9">
    <source>
        <dbReference type="ARBA" id="ARBA00022777"/>
    </source>
</evidence>
<dbReference type="InterPro" id="IPR036890">
    <property type="entry name" value="HATPase_C_sf"/>
</dbReference>
<dbReference type="STRING" id="1121400.SAMN02746065_11520"/>
<dbReference type="SMART" id="SM00387">
    <property type="entry name" value="HATPase_c"/>
    <property type="match status" value="1"/>
</dbReference>
<dbReference type="InterPro" id="IPR000014">
    <property type="entry name" value="PAS"/>
</dbReference>
<evidence type="ECO:0000256" key="12">
    <source>
        <dbReference type="ARBA" id="ARBA00023012"/>
    </source>
</evidence>
<keyword evidence="8" id="KW-0547">Nucleotide-binding</keyword>
<dbReference type="InterPro" id="IPR029151">
    <property type="entry name" value="Sensor-like_sf"/>
</dbReference>
<dbReference type="GO" id="GO:0005886">
    <property type="term" value="C:plasma membrane"/>
    <property type="evidence" value="ECO:0007669"/>
    <property type="project" value="UniProtKB-SubCell"/>
</dbReference>
<evidence type="ECO:0000256" key="13">
    <source>
        <dbReference type="ARBA" id="ARBA00023136"/>
    </source>
</evidence>
<dbReference type="CDD" id="cd12912">
    <property type="entry name" value="PDC2_MCP_like"/>
    <property type="match status" value="1"/>
</dbReference>
<evidence type="ECO:0000256" key="3">
    <source>
        <dbReference type="ARBA" id="ARBA00012438"/>
    </source>
</evidence>
<evidence type="ECO:0000256" key="8">
    <source>
        <dbReference type="ARBA" id="ARBA00022741"/>
    </source>
</evidence>
<dbReference type="GO" id="GO:0005524">
    <property type="term" value="F:ATP binding"/>
    <property type="evidence" value="ECO:0007669"/>
    <property type="project" value="UniProtKB-KW"/>
</dbReference>
<organism evidence="16 17">
    <name type="scientific">Desulfocicer vacuolatum DSM 3385</name>
    <dbReference type="NCBI Taxonomy" id="1121400"/>
    <lineage>
        <taxon>Bacteria</taxon>
        <taxon>Pseudomonadati</taxon>
        <taxon>Thermodesulfobacteriota</taxon>
        <taxon>Desulfobacteria</taxon>
        <taxon>Desulfobacterales</taxon>
        <taxon>Desulfobacteraceae</taxon>
        <taxon>Desulfocicer</taxon>
    </lineage>
</organism>
<evidence type="ECO:0000259" key="15">
    <source>
        <dbReference type="PROSITE" id="PS50109"/>
    </source>
</evidence>
<evidence type="ECO:0000256" key="10">
    <source>
        <dbReference type="ARBA" id="ARBA00022840"/>
    </source>
</evidence>
<reference evidence="16 17" key="1">
    <citation type="submission" date="2017-04" db="EMBL/GenBank/DDBJ databases">
        <authorList>
            <person name="Afonso C.L."/>
            <person name="Miller P.J."/>
            <person name="Scott M.A."/>
            <person name="Spackman E."/>
            <person name="Goraichik I."/>
            <person name="Dimitrov K.M."/>
            <person name="Suarez D.L."/>
            <person name="Swayne D.E."/>
        </authorList>
    </citation>
    <scope>NUCLEOTIDE SEQUENCE [LARGE SCALE GENOMIC DNA]</scope>
    <source>
        <strain evidence="16 17">DSM 3385</strain>
    </source>
</reference>
<dbReference type="InterPro" id="IPR036097">
    <property type="entry name" value="HisK_dim/P_sf"/>
</dbReference>
<dbReference type="SUPFAM" id="SSF47384">
    <property type="entry name" value="Homodimeric domain of signal transducing histidine kinase"/>
    <property type="match status" value="1"/>
</dbReference>
<dbReference type="PROSITE" id="PS50109">
    <property type="entry name" value="HIS_KIN"/>
    <property type="match status" value="1"/>
</dbReference>
<dbReference type="Pfam" id="PF13426">
    <property type="entry name" value="PAS_9"/>
    <property type="match status" value="1"/>
</dbReference>
<dbReference type="CDD" id="cd00130">
    <property type="entry name" value="PAS"/>
    <property type="match status" value="1"/>
</dbReference>
<dbReference type="Pfam" id="PF02518">
    <property type="entry name" value="HATPase_c"/>
    <property type="match status" value="1"/>
</dbReference>
<dbReference type="InterPro" id="IPR033479">
    <property type="entry name" value="dCache_1"/>
</dbReference>
<feature type="domain" description="Histidine kinase" evidence="15">
    <location>
        <begin position="496"/>
        <end position="721"/>
    </location>
</feature>
<keyword evidence="7 14" id="KW-0812">Transmembrane</keyword>
<dbReference type="CDD" id="cd00082">
    <property type="entry name" value="HisKA"/>
    <property type="match status" value="1"/>
</dbReference>
<dbReference type="InterPro" id="IPR005467">
    <property type="entry name" value="His_kinase_dom"/>
</dbReference>
<evidence type="ECO:0000256" key="2">
    <source>
        <dbReference type="ARBA" id="ARBA00004651"/>
    </source>
</evidence>
<name>A0A1W2D2X1_9BACT</name>
<comment type="catalytic activity">
    <reaction evidence="1">
        <text>ATP + protein L-histidine = ADP + protein N-phospho-L-histidine.</text>
        <dbReference type="EC" id="2.7.13.3"/>
    </reaction>
</comment>
<dbReference type="PANTHER" id="PTHR43065:SF10">
    <property type="entry name" value="PEROXIDE STRESS-ACTIVATED HISTIDINE KINASE MAK3"/>
    <property type="match status" value="1"/>
</dbReference>
<dbReference type="Gene3D" id="1.10.287.130">
    <property type="match status" value="1"/>
</dbReference>
<dbReference type="InterPro" id="IPR003661">
    <property type="entry name" value="HisK_dim/P_dom"/>
</dbReference>
<dbReference type="Pfam" id="PF02743">
    <property type="entry name" value="dCache_1"/>
    <property type="match status" value="1"/>
</dbReference>
<dbReference type="AlphaFoldDB" id="A0A1W2D2X1"/>
<gene>
    <name evidence="16" type="ORF">SAMN02746065_11520</name>
</gene>
<dbReference type="PANTHER" id="PTHR43065">
    <property type="entry name" value="SENSOR HISTIDINE KINASE"/>
    <property type="match status" value="1"/>
</dbReference>
<proteinExistence type="predicted"/>
<comment type="subcellular location">
    <subcellularLocation>
        <location evidence="2">Cell membrane</location>
        <topology evidence="2">Multi-pass membrane protein</topology>
    </subcellularLocation>
</comment>
<dbReference type="Proteomes" id="UP000192418">
    <property type="component" value="Unassembled WGS sequence"/>
</dbReference>
<evidence type="ECO:0000313" key="17">
    <source>
        <dbReference type="Proteomes" id="UP000192418"/>
    </source>
</evidence>
<dbReference type="CDD" id="cd12913">
    <property type="entry name" value="PDC1_MCP_like"/>
    <property type="match status" value="1"/>
</dbReference>
<dbReference type="InterPro" id="IPR004358">
    <property type="entry name" value="Sig_transdc_His_kin-like_C"/>
</dbReference>
<dbReference type="InterPro" id="IPR003594">
    <property type="entry name" value="HATPase_dom"/>
</dbReference>
<dbReference type="GO" id="GO:0000155">
    <property type="term" value="F:phosphorelay sensor kinase activity"/>
    <property type="evidence" value="ECO:0007669"/>
    <property type="project" value="InterPro"/>
</dbReference>
<dbReference type="EC" id="2.7.13.3" evidence="3"/>
<keyword evidence="6" id="KW-0808">Transferase</keyword>
<dbReference type="EMBL" id="FWXY01000015">
    <property type="protein sequence ID" value="SMC91779.1"/>
    <property type="molecule type" value="Genomic_DNA"/>
</dbReference>
<keyword evidence="5" id="KW-0597">Phosphoprotein</keyword>
<evidence type="ECO:0000256" key="4">
    <source>
        <dbReference type="ARBA" id="ARBA00022475"/>
    </source>
</evidence>
<keyword evidence="13 14" id="KW-0472">Membrane</keyword>
<dbReference type="Gene3D" id="3.30.565.10">
    <property type="entry name" value="Histidine kinase-like ATPase, C-terminal domain"/>
    <property type="match status" value="1"/>
</dbReference>
<dbReference type="NCBIfam" id="TIGR00229">
    <property type="entry name" value="sensory_box"/>
    <property type="match status" value="1"/>
</dbReference>
<keyword evidence="4" id="KW-1003">Cell membrane</keyword>
<keyword evidence="17" id="KW-1185">Reference proteome</keyword>
<evidence type="ECO:0000256" key="14">
    <source>
        <dbReference type="SAM" id="Phobius"/>
    </source>
</evidence>
<evidence type="ECO:0000256" key="5">
    <source>
        <dbReference type="ARBA" id="ARBA00022553"/>
    </source>
</evidence>
<evidence type="ECO:0000256" key="1">
    <source>
        <dbReference type="ARBA" id="ARBA00000085"/>
    </source>
</evidence>
<sequence>MGDLDGGWNIKKRDRALNFKKNYLFMGILLVAIILLAAITWNSTRIITERTVENHQQSIAVELGKTVELWLKQHMNIIDATGIALQEISIGETRETKRILQVATRAGDFSDVYIGRPDGIIILGSQWIPPAGYDPRIRPWFRKAVLENRTAFTNPYQDLTTMKMVIAIVRPLWIKDVFAGVLSSDIILDTLKKNLLNAKIGTSGYSFIIDDQGTILVHPNGAFEMTTQFQSLNSTLSNVLEHFKKSSTGSWHYNMDGKEMILSHRSLAGSHWYLCTTVEKQEAYTLAKNTAMLFAMEMVFKILGVLALLTLLVICASAAAFLISRRQFDAIVAKHKQLLSGKDKDLKGEISRRKDMETRYHTIFNMATNGILLSRGNVFVECNKKSTELFYMSRRRVLGKTLLDFSPERQQNGQESRLIFKMINQKLCSDRQQNFKWFFQRGDGTQFPAEVSMKLLQLGGDVVTLSSIWDISKRENAEHQLRQAQKMAAMGEMMSSIAHQWRQPLNALSTYVASLIPAFYNGMLNQAFVEKMVSESDAQIQFMSSTINDFKEYFKPSKSKLVFDVNDVVDRAVNLMKLQLRQSWVVLHIHEDDTNKNISVLGYKNEFVHVLVNIISNARHAIKEKQKLLGNEETPGRIDITVSQQGKNQVQIIVMDSGTGIPGHLLEKVFTPYFTTKGTASGTGIGLYMAKMIVENEMQGSITVENHINGAKIKITLPLADTVEQRDIQ</sequence>
<protein>
    <recommendedName>
        <fullName evidence="3">histidine kinase</fullName>
        <ecNumber evidence="3">2.7.13.3</ecNumber>
    </recommendedName>
</protein>
<dbReference type="InterPro" id="IPR035965">
    <property type="entry name" value="PAS-like_dom_sf"/>
</dbReference>
<dbReference type="SUPFAM" id="SSF55874">
    <property type="entry name" value="ATPase domain of HSP90 chaperone/DNA topoisomerase II/histidine kinase"/>
    <property type="match status" value="1"/>
</dbReference>
<feature type="transmembrane region" description="Helical" evidence="14">
    <location>
        <begin position="23"/>
        <end position="41"/>
    </location>
</feature>
<dbReference type="SUPFAM" id="SSF103190">
    <property type="entry name" value="Sensory domain-like"/>
    <property type="match status" value="1"/>
</dbReference>
<dbReference type="PRINTS" id="PR00344">
    <property type="entry name" value="BCTRLSENSOR"/>
</dbReference>
<evidence type="ECO:0000313" key="16">
    <source>
        <dbReference type="EMBL" id="SMC91779.1"/>
    </source>
</evidence>
<keyword evidence="9" id="KW-0418">Kinase</keyword>
<keyword evidence="10" id="KW-0067">ATP-binding</keyword>
<accession>A0A1W2D2X1</accession>
<feature type="transmembrane region" description="Helical" evidence="14">
    <location>
        <begin position="302"/>
        <end position="323"/>
    </location>
</feature>
<dbReference type="Gene3D" id="3.30.450.20">
    <property type="entry name" value="PAS domain"/>
    <property type="match status" value="3"/>
</dbReference>
<dbReference type="SUPFAM" id="SSF55785">
    <property type="entry name" value="PYP-like sensor domain (PAS domain)"/>
    <property type="match status" value="1"/>
</dbReference>